<dbReference type="RefSeq" id="WP_404613822.1">
    <property type="nucleotide sequence ID" value="NZ_JADIKK010000008.1"/>
</dbReference>
<organism evidence="10 11">
    <name type="scientific">Rhodanobacter hydrolyticus</name>
    <dbReference type="NCBI Taxonomy" id="2250595"/>
    <lineage>
        <taxon>Bacteria</taxon>
        <taxon>Pseudomonadati</taxon>
        <taxon>Pseudomonadota</taxon>
        <taxon>Gammaproteobacteria</taxon>
        <taxon>Lysobacterales</taxon>
        <taxon>Rhodanobacteraceae</taxon>
        <taxon>Rhodanobacter</taxon>
    </lineage>
</organism>
<feature type="domain" description="ABC3 transporter permease C-terminal" evidence="8">
    <location>
        <begin position="696"/>
        <end position="811"/>
    </location>
</feature>
<keyword evidence="5 7" id="KW-0472">Membrane</keyword>
<evidence type="ECO:0000256" key="7">
    <source>
        <dbReference type="SAM" id="Phobius"/>
    </source>
</evidence>
<reference evidence="10 11" key="1">
    <citation type="submission" date="2020-10" db="EMBL/GenBank/DDBJ databases">
        <title>Phylogeny of dyella-like bacteria.</title>
        <authorList>
            <person name="Fu J."/>
        </authorList>
    </citation>
    <scope>NUCLEOTIDE SEQUENCE [LARGE SCALE GENOMIC DNA]</scope>
    <source>
        <strain evidence="10 11">KACC 19113</strain>
    </source>
</reference>
<evidence type="ECO:0000256" key="1">
    <source>
        <dbReference type="ARBA" id="ARBA00004651"/>
    </source>
</evidence>
<feature type="transmembrane region" description="Helical" evidence="7">
    <location>
        <begin position="326"/>
        <end position="351"/>
    </location>
</feature>
<evidence type="ECO:0000313" key="10">
    <source>
        <dbReference type="EMBL" id="MFK2877556.1"/>
    </source>
</evidence>
<dbReference type="InterPro" id="IPR050250">
    <property type="entry name" value="Macrolide_Exporter_MacB"/>
</dbReference>
<feature type="transmembrane region" description="Helical" evidence="7">
    <location>
        <begin position="419"/>
        <end position="440"/>
    </location>
</feature>
<evidence type="ECO:0000256" key="3">
    <source>
        <dbReference type="ARBA" id="ARBA00022692"/>
    </source>
</evidence>
<comment type="subcellular location">
    <subcellularLocation>
        <location evidence="1">Cell membrane</location>
        <topology evidence="1">Multi-pass membrane protein</topology>
    </subcellularLocation>
</comment>
<evidence type="ECO:0000259" key="8">
    <source>
        <dbReference type="Pfam" id="PF02687"/>
    </source>
</evidence>
<feature type="transmembrane region" description="Helical" evidence="7">
    <location>
        <begin position="783"/>
        <end position="804"/>
    </location>
</feature>
<dbReference type="Proteomes" id="UP001620339">
    <property type="component" value="Unassembled WGS sequence"/>
</dbReference>
<feature type="transmembrane region" description="Helical" evidence="7">
    <location>
        <begin position="691"/>
        <end position="713"/>
    </location>
</feature>
<proteinExistence type="inferred from homology"/>
<evidence type="ECO:0000256" key="5">
    <source>
        <dbReference type="ARBA" id="ARBA00023136"/>
    </source>
</evidence>
<evidence type="ECO:0000256" key="4">
    <source>
        <dbReference type="ARBA" id="ARBA00022989"/>
    </source>
</evidence>
<dbReference type="EMBL" id="JADIKK010000008">
    <property type="protein sequence ID" value="MFK2877556.1"/>
    <property type="molecule type" value="Genomic_DNA"/>
</dbReference>
<dbReference type="Pfam" id="PF12704">
    <property type="entry name" value="MacB_PCD"/>
    <property type="match status" value="2"/>
</dbReference>
<feature type="transmembrane region" description="Helical" evidence="7">
    <location>
        <begin position="363"/>
        <end position="388"/>
    </location>
</feature>
<dbReference type="InterPro" id="IPR003838">
    <property type="entry name" value="ABC3_permease_C"/>
</dbReference>
<keyword evidence="11" id="KW-1185">Reference proteome</keyword>
<gene>
    <name evidence="10" type="ORF">ISP25_10795</name>
</gene>
<evidence type="ECO:0000256" key="2">
    <source>
        <dbReference type="ARBA" id="ARBA00022475"/>
    </source>
</evidence>
<comment type="caution">
    <text evidence="10">The sequence shown here is derived from an EMBL/GenBank/DDBJ whole genome shotgun (WGS) entry which is preliminary data.</text>
</comment>
<feature type="domain" description="ABC3 transporter permease C-terminal" evidence="8">
    <location>
        <begin position="278"/>
        <end position="385"/>
    </location>
</feature>
<sequence length="818" mass="86723">MNIWLTEVWRAWRAMLRRPGYLTLAVGVLALGIGASVAVFALVNAMLLQPLAYPRASELVQVGQEKYGVAYWISPSEYQHLLPLQGARSLGLIEADALPVNIAGDGTPELVPAIHADHGYLPTLEIKPLLGRNFTEDEDRPNGPKAVMLSHGFWLRRYGGNAGVIGRVLSIEGVAHAIVGVLPEGVDLKQGDLVLPVAFSLESTDDDSNNYRAIARLAPGATAASVGAEVDTRLHAVFAAKHDAGSEYMRGLRFRADDLKTAMRVNARPVLTMFLASASLVLLIAWVNLANLMLLRILSHGHDAAVRGALGASWGRQVSPMLSEGVLIGLGGTLTGIALGWLGLNLLSGLIPPEWFAGSRLHFSISTVAVAFCLGMAAALLAAALGFWRGLSAISMEDLRAGGRGSAGHRDGPLGRVLVMAQVALAATLLCAAGLFLHALHDAAHVPLGFSSKGVFTFELAPVKADYSDAASLQQLTRRLLDRLRAQPGVERAAVGTGLPMGDKTQNFYMGYVHAPGAEDLLANSPQVRGVDPDYFPTFGITPREGRGFQDTDVRGGEPVAIVNQTLAQRLYGGHALGQAIDIGTAENSIGVRPFSARIVGVVDDISPFGPLGDRDGILYLPMQQVPDDLAGLMRNYLPLRFALRVHGDPESYRAAVAAAVAEVAPDQPIAHMRSMQSIVSGTTDAARMDLLLIGIFAVLALALAAAGIYAVVSVAVTLREREFGVRLALGASPSRLVRSVLRGALLQIVVGLGMGLGIVFVLAGVLRAVLVQMQRSVFDPAVLLMVCLLLMAVGLLACLWPALRASRVPPMRALRGE</sequence>
<dbReference type="Pfam" id="PF02687">
    <property type="entry name" value="FtsX"/>
    <property type="match status" value="2"/>
</dbReference>
<dbReference type="NCBIfam" id="TIGR03434">
    <property type="entry name" value="ADOP"/>
    <property type="match status" value="1"/>
</dbReference>
<evidence type="ECO:0000259" key="9">
    <source>
        <dbReference type="Pfam" id="PF12704"/>
    </source>
</evidence>
<dbReference type="InterPro" id="IPR025857">
    <property type="entry name" value="MacB_PCD"/>
</dbReference>
<feature type="transmembrane region" description="Helical" evidence="7">
    <location>
        <begin position="745"/>
        <end position="771"/>
    </location>
</feature>
<dbReference type="InterPro" id="IPR017800">
    <property type="entry name" value="ADOP"/>
</dbReference>
<keyword evidence="2" id="KW-1003">Cell membrane</keyword>
<feature type="domain" description="MacB-like periplasmic core" evidence="9">
    <location>
        <begin position="471"/>
        <end position="635"/>
    </location>
</feature>
<name>A0ABW8J5J1_9GAMM</name>
<feature type="domain" description="MacB-like periplasmic core" evidence="9">
    <location>
        <begin position="24"/>
        <end position="231"/>
    </location>
</feature>
<dbReference type="PANTHER" id="PTHR30572">
    <property type="entry name" value="MEMBRANE COMPONENT OF TRANSPORTER-RELATED"/>
    <property type="match status" value="1"/>
</dbReference>
<keyword evidence="3 7" id="KW-0812">Transmembrane</keyword>
<feature type="transmembrane region" description="Helical" evidence="7">
    <location>
        <begin position="270"/>
        <end position="289"/>
    </location>
</feature>
<evidence type="ECO:0000256" key="6">
    <source>
        <dbReference type="ARBA" id="ARBA00038076"/>
    </source>
</evidence>
<feature type="transmembrane region" description="Helical" evidence="7">
    <location>
        <begin position="20"/>
        <end position="47"/>
    </location>
</feature>
<evidence type="ECO:0000313" key="11">
    <source>
        <dbReference type="Proteomes" id="UP001620339"/>
    </source>
</evidence>
<dbReference type="PANTHER" id="PTHR30572:SF4">
    <property type="entry name" value="ABC TRANSPORTER PERMEASE YTRF"/>
    <property type="match status" value="1"/>
</dbReference>
<protein>
    <submittedName>
        <fullName evidence="10">ABC transporter permease</fullName>
    </submittedName>
</protein>
<keyword evidence="4 7" id="KW-1133">Transmembrane helix</keyword>
<comment type="similarity">
    <text evidence="6">Belongs to the ABC-4 integral membrane protein family.</text>
</comment>
<accession>A0ABW8J5J1</accession>